<evidence type="ECO:0000313" key="3">
    <source>
        <dbReference type="Proteomes" id="UP001620626"/>
    </source>
</evidence>
<comment type="caution">
    <text evidence="2">The sequence shown here is derived from an EMBL/GenBank/DDBJ whole genome shotgun (WGS) entry which is preliminary data.</text>
</comment>
<gene>
    <name evidence="2" type="ORF">niasHT_016312</name>
</gene>
<proteinExistence type="predicted"/>
<keyword evidence="3" id="KW-1185">Reference proteome</keyword>
<name>A0ABD2LHI9_9BILA</name>
<sequence length="150" mass="16113">MPPLRATPMNTRHHKTLAKFVRRATVAHFTVPRLPTARHTYTHKMNGCQRAERLAAKGMPSPPPTSCAAASRTSHRRLPPPPALHPRGHTTNDTTAICVGFLVGTAGGWRARPSQFTAAPPAVRCRPAGSNAGGGAAAFSFSPLRQWPKK</sequence>
<accession>A0ABD2LHI9</accession>
<dbReference type="Proteomes" id="UP001620626">
    <property type="component" value="Unassembled WGS sequence"/>
</dbReference>
<reference evidence="2 3" key="1">
    <citation type="submission" date="2024-10" db="EMBL/GenBank/DDBJ databases">
        <authorList>
            <person name="Kim D."/>
        </authorList>
    </citation>
    <scope>NUCLEOTIDE SEQUENCE [LARGE SCALE GENOMIC DNA]</scope>
    <source>
        <strain evidence="2">BH-2024</strain>
    </source>
</reference>
<feature type="region of interest" description="Disordered" evidence="1">
    <location>
        <begin position="56"/>
        <end position="91"/>
    </location>
</feature>
<dbReference type="AlphaFoldDB" id="A0ABD2LHI9"/>
<dbReference type="EMBL" id="JBICBT010000411">
    <property type="protein sequence ID" value="KAL3114681.1"/>
    <property type="molecule type" value="Genomic_DNA"/>
</dbReference>
<evidence type="ECO:0000313" key="2">
    <source>
        <dbReference type="EMBL" id="KAL3114681.1"/>
    </source>
</evidence>
<evidence type="ECO:0000256" key="1">
    <source>
        <dbReference type="SAM" id="MobiDB-lite"/>
    </source>
</evidence>
<protein>
    <submittedName>
        <fullName evidence="2">Uncharacterized protein</fullName>
    </submittedName>
</protein>
<organism evidence="2 3">
    <name type="scientific">Heterodera trifolii</name>
    <dbReference type="NCBI Taxonomy" id="157864"/>
    <lineage>
        <taxon>Eukaryota</taxon>
        <taxon>Metazoa</taxon>
        <taxon>Ecdysozoa</taxon>
        <taxon>Nematoda</taxon>
        <taxon>Chromadorea</taxon>
        <taxon>Rhabditida</taxon>
        <taxon>Tylenchina</taxon>
        <taxon>Tylenchomorpha</taxon>
        <taxon>Tylenchoidea</taxon>
        <taxon>Heteroderidae</taxon>
        <taxon>Heteroderinae</taxon>
        <taxon>Heterodera</taxon>
    </lineage>
</organism>